<organism evidence="3 4">
    <name type="scientific">Corynespora cassiicola Philippines</name>
    <dbReference type="NCBI Taxonomy" id="1448308"/>
    <lineage>
        <taxon>Eukaryota</taxon>
        <taxon>Fungi</taxon>
        <taxon>Dikarya</taxon>
        <taxon>Ascomycota</taxon>
        <taxon>Pezizomycotina</taxon>
        <taxon>Dothideomycetes</taxon>
        <taxon>Pleosporomycetidae</taxon>
        <taxon>Pleosporales</taxon>
        <taxon>Corynesporascaceae</taxon>
        <taxon>Corynespora</taxon>
    </lineage>
</organism>
<feature type="transmembrane region" description="Helical" evidence="1">
    <location>
        <begin position="150"/>
        <end position="171"/>
    </location>
</feature>
<name>A0A2T2NUP9_CORCC</name>
<keyword evidence="1" id="KW-0472">Membrane</keyword>
<feature type="domain" description="DUF2470" evidence="2">
    <location>
        <begin position="13"/>
        <end position="86"/>
    </location>
</feature>
<dbReference type="AlphaFoldDB" id="A0A2T2NUP9"/>
<dbReference type="PANTHER" id="PTHR37783:SF1">
    <property type="entry name" value="MEMBRANE PROTEIN, PUTATIVE (AFU_ORTHOLOGUE AFUA_1G04315)-RELATED"/>
    <property type="match status" value="1"/>
</dbReference>
<dbReference type="Pfam" id="PF10615">
    <property type="entry name" value="DUF2470"/>
    <property type="match status" value="1"/>
</dbReference>
<feature type="transmembrane region" description="Helical" evidence="1">
    <location>
        <begin position="191"/>
        <end position="210"/>
    </location>
</feature>
<evidence type="ECO:0000313" key="4">
    <source>
        <dbReference type="Proteomes" id="UP000240883"/>
    </source>
</evidence>
<dbReference type="OrthoDB" id="5553410at2759"/>
<keyword evidence="1" id="KW-0812">Transmembrane</keyword>
<keyword evidence="4" id="KW-1185">Reference proteome</keyword>
<dbReference type="Proteomes" id="UP000240883">
    <property type="component" value="Unassembled WGS sequence"/>
</dbReference>
<sequence>MATTPEAQEAAAKERIIKHMNADHSDSIRRYLEAFQEKSIFDVKNAQLTDISLTEMKFTCGGQQSVIPFDPPMKSLREARERLVQLDKDALKILGRSDISITNFIPPYANPLHLFNFCMCLFGYWSLSSDANFQPGSLLFDNALYRAPDLASFILSKRSFVLGIMVAIHAFEASLMTKKLAKHGVAPYQGVWWAWIMTCFVEGFTSFNRINKFVREKQAEKEAKKH</sequence>
<evidence type="ECO:0000313" key="3">
    <source>
        <dbReference type="EMBL" id="PSN68818.1"/>
    </source>
</evidence>
<evidence type="ECO:0000256" key="1">
    <source>
        <dbReference type="SAM" id="Phobius"/>
    </source>
</evidence>
<dbReference type="PANTHER" id="PTHR37783">
    <property type="entry name" value="MEMBRANE PROTEIN, PUTATIVE (AFU_ORTHOLOGUE AFUA_1G04315)-RELATED"/>
    <property type="match status" value="1"/>
</dbReference>
<protein>
    <submittedName>
        <fullName evidence="3">Integral membrane protein-like protein</fullName>
    </submittedName>
</protein>
<reference evidence="3 4" key="1">
    <citation type="journal article" date="2018" name="Front. Microbiol.">
        <title>Genome-Wide Analysis of Corynespora cassiicola Leaf Fall Disease Putative Effectors.</title>
        <authorList>
            <person name="Lopez D."/>
            <person name="Ribeiro S."/>
            <person name="Label P."/>
            <person name="Fumanal B."/>
            <person name="Venisse J.S."/>
            <person name="Kohler A."/>
            <person name="de Oliveira R.R."/>
            <person name="Labutti K."/>
            <person name="Lipzen A."/>
            <person name="Lail K."/>
            <person name="Bauer D."/>
            <person name="Ohm R.A."/>
            <person name="Barry K.W."/>
            <person name="Spatafora J."/>
            <person name="Grigoriev I.V."/>
            <person name="Martin F.M."/>
            <person name="Pujade-Renaud V."/>
        </authorList>
    </citation>
    <scope>NUCLEOTIDE SEQUENCE [LARGE SCALE GENOMIC DNA]</scope>
    <source>
        <strain evidence="3 4">Philippines</strain>
    </source>
</reference>
<evidence type="ECO:0000259" key="2">
    <source>
        <dbReference type="Pfam" id="PF10615"/>
    </source>
</evidence>
<dbReference type="EMBL" id="KZ678133">
    <property type="protein sequence ID" value="PSN68818.1"/>
    <property type="molecule type" value="Genomic_DNA"/>
</dbReference>
<dbReference type="InterPro" id="IPR019595">
    <property type="entry name" value="DUF2470"/>
</dbReference>
<dbReference type="Gene3D" id="3.20.180.10">
    <property type="entry name" value="PNP-oxidase-like"/>
    <property type="match status" value="1"/>
</dbReference>
<accession>A0A2T2NUP9</accession>
<keyword evidence="1" id="KW-1133">Transmembrane helix</keyword>
<gene>
    <name evidence="3" type="ORF">BS50DRAFT_325065</name>
</gene>
<dbReference type="InterPro" id="IPR037119">
    <property type="entry name" value="Haem_oxidase_HugZ-like_sf"/>
</dbReference>
<proteinExistence type="predicted"/>